<dbReference type="EMBL" id="BMFU01000011">
    <property type="protein sequence ID" value="GGH67789.1"/>
    <property type="molecule type" value="Genomic_DNA"/>
</dbReference>
<protein>
    <submittedName>
        <fullName evidence="1">Uncharacterized protein</fullName>
    </submittedName>
</protein>
<reference evidence="2" key="1">
    <citation type="journal article" date="2019" name="Int. J. Syst. Evol. Microbiol.">
        <title>The Global Catalogue of Microorganisms (GCM) 10K type strain sequencing project: providing services to taxonomists for standard genome sequencing and annotation.</title>
        <authorList>
            <consortium name="The Broad Institute Genomics Platform"/>
            <consortium name="The Broad Institute Genome Sequencing Center for Infectious Disease"/>
            <person name="Wu L."/>
            <person name="Ma J."/>
        </authorList>
    </citation>
    <scope>NUCLEOTIDE SEQUENCE [LARGE SCALE GENOMIC DNA]</scope>
    <source>
        <strain evidence="2">CGMCC 1.12770</strain>
    </source>
</reference>
<evidence type="ECO:0000313" key="2">
    <source>
        <dbReference type="Proteomes" id="UP000652153"/>
    </source>
</evidence>
<sequence>MYAEMLQFMLEAEYDTMQDIKGLTRRVQRRKYLRVTIVNIAKPKEKSIFPSNEALLKMLYKTKRNATRKWTGRVQYWD</sequence>
<proteinExistence type="predicted"/>
<keyword evidence="2" id="KW-1185">Reference proteome</keyword>
<gene>
    <name evidence="1" type="ORF">GCM10008014_49590</name>
</gene>
<organism evidence="1 2">
    <name type="scientific">Paenibacillus silvae</name>
    <dbReference type="NCBI Taxonomy" id="1325358"/>
    <lineage>
        <taxon>Bacteria</taxon>
        <taxon>Bacillati</taxon>
        <taxon>Bacillota</taxon>
        <taxon>Bacilli</taxon>
        <taxon>Bacillales</taxon>
        <taxon>Paenibacillaceae</taxon>
        <taxon>Paenibacillus</taxon>
    </lineage>
</organism>
<evidence type="ECO:0000313" key="1">
    <source>
        <dbReference type="EMBL" id="GGH67789.1"/>
    </source>
</evidence>
<accession>A0ABQ1ZKV4</accession>
<comment type="caution">
    <text evidence="1">The sequence shown here is derived from an EMBL/GenBank/DDBJ whole genome shotgun (WGS) entry which is preliminary data.</text>
</comment>
<name>A0ABQ1ZKV4_9BACL</name>
<dbReference type="Proteomes" id="UP000652153">
    <property type="component" value="Unassembled WGS sequence"/>
</dbReference>